<dbReference type="RefSeq" id="XP_011013378.1">
    <property type="nucleotide sequence ID" value="XM_011015076.1"/>
</dbReference>
<dbReference type="AlphaFoldDB" id="A0AAJ6XC31"/>
<feature type="region of interest" description="Disordered" evidence="1">
    <location>
        <begin position="131"/>
        <end position="165"/>
    </location>
</feature>
<dbReference type="GO" id="GO:0004309">
    <property type="term" value="F:exopolyphosphatase activity"/>
    <property type="evidence" value="ECO:0007669"/>
    <property type="project" value="TreeGrafter"/>
</dbReference>
<sequence>MVGLSANKLHLRCDVFSPVLFDDDDDDDDDAVAVALSLKVSLLVVAYSHPRPYDVGKASLGICSVMDMDSYNRGQEHPFFACLLRDISGTSKDLPIKDSVSDILEPFEQTAFGTLWKIPTSTTFEFQSSQFDSSVDSGGTNDVVKASSPDTFETTEAHQSVPIPPPQSAASFYNGYSPQFEILESCDSTMRLNLYLKARKNDVSGGVPGKFLHAVIGQDVSDVGSLASTIMYAFYLNETLESDEFCTVPIINMKREDLSSHAELKCLLDSCHFDESSLILVDEIDLSYYDLFGYLKYDAGNYAFALLFVAEMTDEYRI</sequence>
<keyword evidence="2" id="KW-1185">Reference proteome</keyword>
<name>A0AAJ6XC31_POPEU</name>
<accession>A0AAJ6XC31</accession>
<feature type="compositionally biased region" description="Polar residues" evidence="1">
    <location>
        <begin position="148"/>
        <end position="158"/>
    </location>
</feature>
<dbReference type="PANTHER" id="PTHR12112:SF52">
    <property type="entry name" value="DHHA2 DOMAIN-CONTAINING PROTEIN"/>
    <property type="match status" value="1"/>
</dbReference>
<organism evidence="2 3">
    <name type="scientific">Populus euphratica</name>
    <name type="common">Euphrates poplar</name>
    <dbReference type="NCBI Taxonomy" id="75702"/>
    <lineage>
        <taxon>Eukaryota</taxon>
        <taxon>Viridiplantae</taxon>
        <taxon>Streptophyta</taxon>
        <taxon>Embryophyta</taxon>
        <taxon>Tracheophyta</taxon>
        <taxon>Spermatophyta</taxon>
        <taxon>Magnoliopsida</taxon>
        <taxon>eudicotyledons</taxon>
        <taxon>Gunneridae</taxon>
        <taxon>Pentapetalae</taxon>
        <taxon>rosids</taxon>
        <taxon>fabids</taxon>
        <taxon>Malpighiales</taxon>
        <taxon>Salicaceae</taxon>
        <taxon>Saliceae</taxon>
        <taxon>Populus</taxon>
    </lineage>
</organism>
<dbReference type="GO" id="GO:0005737">
    <property type="term" value="C:cytoplasm"/>
    <property type="evidence" value="ECO:0007669"/>
    <property type="project" value="TreeGrafter"/>
</dbReference>
<gene>
    <name evidence="3" type="primary">LOC105117416</name>
</gene>
<reference evidence="3" key="1">
    <citation type="submission" date="2025-08" db="UniProtKB">
        <authorList>
            <consortium name="RefSeq"/>
        </authorList>
    </citation>
    <scope>IDENTIFICATION</scope>
</reference>
<evidence type="ECO:0000313" key="2">
    <source>
        <dbReference type="Proteomes" id="UP000694918"/>
    </source>
</evidence>
<dbReference type="KEGG" id="peu:105117416"/>
<evidence type="ECO:0000256" key="1">
    <source>
        <dbReference type="SAM" id="MobiDB-lite"/>
    </source>
</evidence>
<protein>
    <submittedName>
        <fullName evidence="3">Uncharacterized protein LOC105117416</fullName>
    </submittedName>
</protein>
<proteinExistence type="predicted"/>
<dbReference type="Gene3D" id="3.90.1640.10">
    <property type="entry name" value="inorganic pyrophosphatase (n-terminal core)"/>
    <property type="match status" value="1"/>
</dbReference>
<dbReference type="PANTHER" id="PTHR12112">
    <property type="entry name" value="BNIP - RELATED"/>
    <property type="match status" value="1"/>
</dbReference>
<dbReference type="GeneID" id="105117416"/>
<evidence type="ECO:0000313" key="3">
    <source>
        <dbReference type="RefSeq" id="XP_011013378.1"/>
    </source>
</evidence>
<dbReference type="Proteomes" id="UP000694918">
    <property type="component" value="Unplaced"/>
</dbReference>